<feature type="transmembrane region" description="Helical" evidence="14">
    <location>
        <begin position="33"/>
        <end position="55"/>
    </location>
</feature>
<dbReference type="GO" id="GO:0061630">
    <property type="term" value="F:ubiquitin protein ligase activity"/>
    <property type="evidence" value="ECO:0007669"/>
    <property type="project" value="UniProtKB-EC"/>
</dbReference>
<feature type="transmembrane region" description="Helical" evidence="14">
    <location>
        <begin position="61"/>
        <end position="80"/>
    </location>
</feature>
<keyword evidence="7 12" id="KW-0863">Zinc-finger</keyword>
<evidence type="ECO:0000256" key="8">
    <source>
        <dbReference type="ARBA" id="ARBA00022786"/>
    </source>
</evidence>
<keyword evidence="11 14" id="KW-0472">Membrane</keyword>
<protein>
    <recommendedName>
        <fullName evidence="3">RING-type E3 ubiquitin transferase</fullName>
        <ecNumber evidence="3">2.3.2.27</ecNumber>
    </recommendedName>
</protein>
<keyword evidence="8" id="KW-0833">Ubl conjugation pathway</keyword>
<dbReference type="AlphaFoldDB" id="A0A445HLG3"/>
<dbReference type="CDD" id="cd16454">
    <property type="entry name" value="RING-H2_PA-TM-RING"/>
    <property type="match status" value="1"/>
</dbReference>
<dbReference type="GO" id="GO:0008270">
    <property type="term" value="F:zinc ion binding"/>
    <property type="evidence" value="ECO:0007669"/>
    <property type="project" value="UniProtKB-KW"/>
</dbReference>
<dbReference type="CDD" id="cd00303">
    <property type="entry name" value="retropepsin_like"/>
    <property type="match status" value="1"/>
</dbReference>
<dbReference type="SMART" id="SM00184">
    <property type="entry name" value="RING"/>
    <property type="match status" value="1"/>
</dbReference>
<evidence type="ECO:0000256" key="4">
    <source>
        <dbReference type="ARBA" id="ARBA00022679"/>
    </source>
</evidence>
<keyword evidence="10 14" id="KW-1133">Transmembrane helix</keyword>
<comment type="subcellular location">
    <subcellularLocation>
        <location evidence="2">Membrane</location>
        <topology evidence="2">Multi-pass membrane protein</topology>
    </subcellularLocation>
</comment>
<dbReference type="GO" id="GO:0016567">
    <property type="term" value="P:protein ubiquitination"/>
    <property type="evidence" value="ECO:0007669"/>
    <property type="project" value="TreeGrafter"/>
</dbReference>
<feature type="region of interest" description="Disordered" evidence="13">
    <location>
        <begin position="282"/>
        <end position="313"/>
    </location>
</feature>
<keyword evidence="17" id="KW-1185">Reference proteome</keyword>
<comment type="catalytic activity">
    <reaction evidence="1">
        <text>S-ubiquitinyl-[E2 ubiquitin-conjugating enzyme]-L-cysteine + [acceptor protein]-L-lysine = [E2 ubiquitin-conjugating enzyme]-L-cysteine + N(6)-ubiquitinyl-[acceptor protein]-L-lysine.</text>
        <dbReference type="EC" id="2.3.2.27"/>
    </reaction>
</comment>
<proteinExistence type="predicted"/>
<keyword evidence="6" id="KW-0479">Metal-binding</keyword>
<dbReference type="InterPro" id="IPR013083">
    <property type="entry name" value="Znf_RING/FYVE/PHD"/>
</dbReference>
<accession>A0A445HLG3</accession>
<name>A0A445HLG3_GLYSO</name>
<evidence type="ECO:0000259" key="15">
    <source>
        <dbReference type="PROSITE" id="PS50089"/>
    </source>
</evidence>
<evidence type="ECO:0000313" key="16">
    <source>
        <dbReference type="EMBL" id="RZB74541.1"/>
    </source>
</evidence>
<dbReference type="EMBL" id="QZWG01000012">
    <property type="protein sequence ID" value="RZB74541.1"/>
    <property type="molecule type" value="Genomic_DNA"/>
</dbReference>
<sequence>MSFVFRGSRGDIESGFSEYIPERTLMRVHPARLVNGNSLAFLITGNVITIVSNALLLHMSSFLICIWHAYLAIILIFMILNSPQLLHHFLLWVVLAIFVMATSLRMYATCQQLQAQARAHAAAASGLLGHDELRRHMPPSIAIATRGRLQGLRLQLALLDREFDELDYDTLRALDSDTASSTRSMTEEEINALPIHTYKVPVPPNHSQPFCRNSKGLKEDIGAEIKLYEPPTLSIMVKKALMIEQINRAIWKVGPDVASNSISKVNTSYRNPSHTKTITYGMSQKGGGKSNGPFNSFTSSTSVNTPENNNRPKGFQRLTEAELQEKRKKGECFRCDEKWSTSHVCRNKQLRIMLVTDEDDVTDSEKEPEPEIGETPQLSMNIIVGFTSRRSVKVWGNIDDHKVKVLIDCGATHNFISKELRSSPESARSTSTAAVLLDWPRRRRYGLRKVIIKGEPELLKKDASLKSMLKALHQGEGFLIDYHHIQTKIDWKDTILPELKHVLHDFPSIFEPPKGLPPQRRQDHAIHLKEGAQIPNIRPYRGIDKHKHKPHIIKVYTCKQRAREVITMDYQQQGGQHPRVANHPTVTTHPNGVNHPIVTIHLKGARDGSAGLASSSDAAEVKQESGGTEAGTGGPEDELTCTICLDQVKRGELVRSLPCLHQFHANCIDPWLRQQGTCPVCKLRIGSVSGGNRESESDGSDIA</sequence>
<feature type="compositionally biased region" description="Low complexity" evidence="13">
    <location>
        <begin position="294"/>
        <end position="305"/>
    </location>
</feature>
<evidence type="ECO:0000256" key="1">
    <source>
        <dbReference type="ARBA" id="ARBA00000900"/>
    </source>
</evidence>
<dbReference type="GO" id="GO:0016020">
    <property type="term" value="C:membrane"/>
    <property type="evidence" value="ECO:0007669"/>
    <property type="project" value="UniProtKB-SubCell"/>
</dbReference>
<evidence type="ECO:0000256" key="12">
    <source>
        <dbReference type="PROSITE-ProRule" id="PRU00175"/>
    </source>
</evidence>
<dbReference type="PANTHER" id="PTHR45977:SF21">
    <property type="entry name" value="ZINC FINGER, C3HC4 TYPE (RING FINGER) PROTEIN"/>
    <property type="match status" value="1"/>
</dbReference>
<dbReference type="PROSITE" id="PS50089">
    <property type="entry name" value="ZF_RING_2"/>
    <property type="match status" value="1"/>
</dbReference>
<dbReference type="Gene3D" id="3.30.40.10">
    <property type="entry name" value="Zinc/RING finger domain, C3HC4 (zinc finger)"/>
    <property type="match status" value="1"/>
</dbReference>
<evidence type="ECO:0000256" key="10">
    <source>
        <dbReference type="ARBA" id="ARBA00022989"/>
    </source>
</evidence>
<dbReference type="EC" id="2.3.2.27" evidence="3"/>
<keyword evidence="9" id="KW-0862">Zinc</keyword>
<evidence type="ECO:0000256" key="2">
    <source>
        <dbReference type="ARBA" id="ARBA00004141"/>
    </source>
</evidence>
<evidence type="ECO:0000256" key="3">
    <source>
        <dbReference type="ARBA" id="ARBA00012483"/>
    </source>
</evidence>
<reference evidence="16 17" key="1">
    <citation type="submission" date="2018-09" db="EMBL/GenBank/DDBJ databases">
        <title>A high-quality reference genome of wild soybean provides a powerful tool to mine soybean genomes.</title>
        <authorList>
            <person name="Xie M."/>
            <person name="Chung C.Y.L."/>
            <person name="Li M.-W."/>
            <person name="Wong F.-L."/>
            <person name="Chan T.-F."/>
            <person name="Lam H.-M."/>
        </authorList>
    </citation>
    <scope>NUCLEOTIDE SEQUENCE [LARGE SCALE GENOMIC DNA]</scope>
    <source>
        <strain evidence="17">cv. W05</strain>
        <tissue evidence="16">Hypocotyl of etiolated seedlings</tissue>
    </source>
</reference>
<dbReference type="GO" id="GO:0006511">
    <property type="term" value="P:ubiquitin-dependent protein catabolic process"/>
    <property type="evidence" value="ECO:0007669"/>
    <property type="project" value="TreeGrafter"/>
</dbReference>
<evidence type="ECO:0000256" key="6">
    <source>
        <dbReference type="ARBA" id="ARBA00022723"/>
    </source>
</evidence>
<evidence type="ECO:0000256" key="14">
    <source>
        <dbReference type="SAM" id="Phobius"/>
    </source>
</evidence>
<dbReference type="SUPFAM" id="SSF57850">
    <property type="entry name" value="RING/U-box"/>
    <property type="match status" value="1"/>
</dbReference>
<dbReference type="InterPro" id="IPR001841">
    <property type="entry name" value="Znf_RING"/>
</dbReference>
<dbReference type="Proteomes" id="UP000289340">
    <property type="component" value="Chromosome 12"/>
</dbReference>
<keyword evidence="4" id="KW-0808">Transferase</keyword>
<evidence type="ECO:0000256" key="11">
    <source>
        <dbReference type="ARBA" id="ARBA00023136"/>
    </source>
</evidence>
<evidence type="ECO:0000256" key="7">
    <source>
        <dbReference type="ARBA" id="ARBA00022771"/>
    </source>
</evidence>
<feature type="transmembrane region" description="Helical" evidence="14">
    <location>
        <begin position="89"/>
        <end position="108"/>
    </location>
</feature>
<keyword evidence="5 14" id="KW-0812">Transmembrane</keyword>
<feature type="domain" description="RING-type" evidence="15">
    <location>
        <begin position="641"/>
        <end position="682"/>
    </location>
</feature>
<comment type="caution">
    <text evidence="16">The sequence shown here is derived from an EMBL/GenBank/DDBJ whole genome shotgun (WGS) entry which is preliminary data.</text>
</comment>
<feature type="region of interest" description="Disordered" evidence="13">
    <location>
        <begin position="608"/>
        <end position="634"/>
    </location>
</feature>
<evidence type="ECO:0000313" key="17">
    <source>
        <dbReference type="Proteomes" id="UP000289340"/>
    </source>
</evidence>
<evidence type="ECO:0000256" key="9">
    <source>
        <dbReference type="ARBA" id="ARBA00022833"/>
    </source>
</evidence>
<evidence type="ECO:0000256" key="13">
    <source>
        <dbReference type="SAM" id="MobiDB-lite"/>
    </source>
</evidence>
<organism evidence="16 17">
    <name type="scientific">Glycine soja</name>
    <name type="common">Wild soybean</name>
    <dbReference type="NCBI Taxonomy" id="3848"/>
    <lineage>
        <taxon>Eukaryota</taxon>
        <taxon>Viridiplantae</taxon>
        <taxon>Streptophyta</taxon>
        <taxon>Embryophyta</taxon>
        <taxon>Tracheophyta</taxon>
        <taxon>Spermatophyta</taxon>
        <taxon>Magnoliopsida</taxon>
        <taxon>eudicotyledons</taxon>
        <taxon>Gunneridae</taxon>
        <taxon>Pentapetalae</taxon>
        <taxon>rosids</taxon>
        <taxon>fabids</taxon>
        <taxon>Fabales</taxon>
        <taxon>Fabaceae</taxon>
        <taxon>Papilionoideae</taxon>
        <taxon>50 kb inversion clade</taxon>
        <taxon>NPAAA clade</taxon>
        <taxon>indigoferoid/millettioid clade</taxon>
        <taxon>Phaseoleae</taxon>
        <taxon>Glycine</taxon>
        <taxon>Glycine subgen. Soja</taxon>
    </lineage>
</organism>
<dbReference type="PANTHER" id="PTHR45977">
    <property type="entry name" value="TARGET OF ERK KINASE MPK-1"/>
    <property type="match status" value="1"/>
</dbReference>
<dbReference type="Pfam" id="PF13639">
    <property type="entry name" value="zf-RING_2"/>
    <property type="match status" value="1"/>
</dbReference>
<feature type="compositionally biased region" description="Low complexity" evidence="13">
    <location>
        <begin position="608"/>
        <end position="618"/>
    </location>
</feature>
<gene>
    <name evidence="16" type="ORF">D0Y65_033511</name>
</gene>
<evidence type="ECO:0000256" key="5">
    <source>
        <dbReference type="ARBA" id="ARBA00022692"/>
    </source>
</evidence>